<dbReference type="PANTHER" id="PTHR30292:SF0">
    <property type="entry name" value="5-OXOPROLINASE SUBUNIT A"/>
    <property type="match status" value="1"/>
</dbReference>
<reference evidence="1" key="1">
    <citation type="submission" date="2020-03" db="EMBL/GenBank/DDBJ databases">
        <title>Draft Genome Sequence of Cylindrodendrum hubeiense.</title>
        <authorList>
            <person name="Buettner E."/>
            <person name="Kellner H."/>
        </authorList>
    </citation>
    <scope>NUCLEOTIDE SEQUENCE</scope>
    <source>
        <strain evidence="1">IHI 201604</strain>
    </source>
</reference>
<sequence>MASGLATKFKINTDMGESFGRWKMGPDEDLMPFIDVANIACGFHAGDPSIMLKTVRLCKKYGLKAGAYPGQQDLFGFGQRKIEVDPKDIYAMVLYQVGASKAMLNAEGMELSHVKPHGLKWWDI</sequence>
<protein>
    <recommendedName>
        <fullName evidence="3">LamB/YcsF family protein</fullName>
    </recommendedName>
</protein>
<dbReference type="GO" id="GO:0005975">
    <property type="term" value="P:carbohydrate metabolic process"/>
    <property type="evidence" value="ECO:0007669"/>
    <property type="project" value="InterPro"/>
</dbReference>
<proteinExistence type="predicted"/>
<evidence type="ECO:0000313" key="1">
    <source>
        <dbReference type="EMBL" id="KAF7556035.1"/>
    </source>
</evidence>
<gene>
    <name evidence="1" type="ORF">G7Z17_g1700</name>
</gene>
<dbReference type="InterPro" id="IPR011330">
    <property type="entry name" value="Glyco_hydro/deAcase_b/a-brl"/>
</dbReference>
<comment type="caution">
    <text evidence="1">The sequence shown here is derived from an EMBL/GenBank/DDBJ whole genome shotgun (WGS) entry which is preliminary data.</text>
</comment>
<dbReference type="EMBL" id="JAANBB010000015">
    <property type="protein sequence ID" value="KAF7556035.1"/>
    <property type="molecule type" value="Genomic_DNA"/>
</dbReference>
<dbReference type="SUPFAM" id="SSF88713">
    <property type="entry name" value="Glycoside hydrolase/deacetylase"/>
    <property type="match status" value="1"/>
</dbReference>
<name>A0A9P5HEB2_9HYPO</name>
<keyword evidence="2" id="KW-1185">Reference proteome</keyword>
<dbReference type="Gene3D" id="3.20.20.370">
    <property type="entry name" value="Glycoside hydrolase/deacetylase"/>
    <property type="match status" value="1"/>
</dbReference>
<evidence type="ECO:0008006" key="3">
    <source>
        <dbReference type="Google" id="ProtNLM"/>
    </source>
</evidence>
<dbReference type="InterPro" id="IPR005501">
    <property type="entry name" value="LamB/YcsF/PxpA-like"/>
</dbReference>
<dbReference type="PANTHER" id="PTHR30292">
    <property type="entry name" value="UNCHARACTERIZED PROTEIN YBGL-RELATED"/>
    <property type="match status" value="1"/>
</dbReference>
<dbReference type="Pfam" id="PF03746">
    <property type="entry name" value="LamB_YcsF"/>
    <property type="match status" value="1"/>
</dbReference>
<evidence type="ECO:0000313" key="2">
    <source>
        <dbReference type="Proteomes" id="UP000722485"/>
    </source>
</evidence>
<accession>A0A9P5HEB2</accession>
<dbReference type="AlphaFoldDB" id="A0A9P5HEB2"/>
<organism evidence="1 2">
    <name type="scientific">Cylindrodendrum hubeiense</name>
    <dbReference type="NCBI Taxonomy" id="595255"/>
    <lineage>
        <taxon>Eukaryota</taxon>
        <taxon>Fungi</taxon>
        <taxon>Dikarya</taxon>
        <taxon>Ascomycota</taxon>
        <taxon>Pezizomycotina</taxon>
        <taxon>Sordariomycetes</taxon>
        <taxon>Hypocreomycetidae</taxon>
        <taxon>Hypocreales</taxon>
        <taxon>Nectriaceae</taxon>
        <taxon>Cylindrodendrum</taxon>
    </lineage>
</organism>
<dbReference type="Proteomes" id="UP000722485">
    <property type="component" value="Unassembled WGS sequence"/>
</dbReference>
<dbReference type="OrthoDB" id="5295431at2759"/>